<dbReference type="AlphaFoldDB" id="A0AAW0NIF3"/>
<protein>
    <recommendedName>
        <fullName evidence="3">Ig-like domain-containing protein</fullName>
    </recommendedName>
</protein>
<proteinExistence type="predicted"/>
<evidence type="ECO:0000313" key="1">
    <source>
        <dbReference type="EMBL" id="KAK7892142.1"/>
    </source>
</evidence>
<accession>A0AAW0NIF3</accession>
<comment type="caution">
    <text evidence="1">The sequence shown here is derived from an EMBL/GenBank/DDBJ whole genome shotgun (WGS) entry which is preliminary data.</text>
</comment>
<evidence type="ECO:0000313" key="2">
    <source>
        <dbReference type="Proteomes" id="UP001460270"/>
    </source>
</evidence>
<dbReference type="InterPro" id="IPR013783">
    <property type="entry name" value="Ig-like_fold"/>
</dbReference>
<dbReference type="InterPro" id="IPR036179">
    <property type="entry name" value="Ig-like_dom_sf"/>
</dbReference>
<name>A0AAW0NIF3_9GOBI</name>
<reference evidence="2" key="1">
    <citation type="submission" date="2024-04" db="EMBL/GenBank/DDBJ databases">
        <title>Salinicola lusitanus LLJ914,a marine bacterium isolated from the Okinawa Trough.</title>
        <authorList>
            <person name="Li J."/>
        </authorList>
    </citation>
    <scope>NUCLEOTIDE SEQUENCE [LARGE SCALE GENOMIC DNA]</scope>
</reference>
<organism evidence="1 2">
    <name type="scientific">Mugilogobius chulae</name>
    <name type="common">yellowstripe goby</name>
    <dbReference type="NCBI Taxonomy" id="88201"/>
    <lineage>
        <taxon>Eukaryota</taxon>
        <taxon>Metazoa</taxon>
        <taxon>Chordata</taxon>
        <taxon>Craniata</taxon>
        <taxon>Vertebrata</taxon>
        <taxon>Euteleostomi</taxon>
        <taxon>Actinopterygii</taxon>
        <taxon>Neopterygii</taxon>
        <taxon>Teleostei</taxon>
        <taxon>Neoteleostei</taxon>
        <taxon>Acanthomorphata</taxon>
        <taxon>Gobiaria</taxon>
        <taxon>Gobiiformes</taxon>
        <taxon>Gobioidei</taxon>
        <taxon>Gobiidae</taxon>
        <taxon>Gobionellinae</taxon>
        <taxon>Mugilogobius</taxon>
    </lineage>
</organism>
<dbReference type="EMBL" id="JBBPFD010000017">
    <property type="protein sequence ID" value="KAK7892142.1"/>
    <property type="molecule type" value="Genomic_DNA"/>
</dbReference>
<sequence length="133" mass="14779">MNKLIEGRPAIVTCTAPMLCNRETPKITWRGPKWVIPSGFYHTKCTSNDSQTIQGVVLMSEAYNYNFTITCVSSNYLGKTTKTFKAQNLTRIFNRSNELNSNDFISTAYVCTTPAGQCALTCPPHMTPQLNSA</sequence>
<gene>
    <name evidence="1" type="ORF">WMY93_024105</name>
</gene>
<dbReference type="Proteomes" id="UP001460270">
    <property type="component" value="Unassembled WGS sequence"/>
</dbReference>
<evidence type="ECO:0008006" key="3">
    <source>
        <dbReference type="Google" id="ProtNLM"/>
    </source>
</evidence>
<dbReference type="SUPFAM" id="SSF48726">
    <property type="entry name" value="Immunoglobulin"/>
    <property type="match status" value="1"/>
</dbReference>
<dbReference type="Gene3D" id="2.60.40.10">
    <property type="entry name" value="Immunoglobulins"/>
    <property type="match status" value="1"/>
</dbReference>
<keyword evidence="2" id="KW-1185">Reference proteome</keyword>